<proteinExistence type="predicted"/>
<accession>A0A8S5UYI4</accession>
<name>A0A8S5UYI4_9CAUD</name>
<protein>
    <submittedName>
        <fullName evidence="1">Uncharacterized protein</fullName>
    </submittedName>
</protein>
<dbReference type="EMBL" id="BK016167">
    <property type="protein sequence ID" value="DAF99559.1"/>
    <property type="molecule type" value="Genomic_DNA"/>
</dbReference>
<organism evidence="1">
    <name type="scientific">Siphoviridae sp. cthHz3</name>
    <dbReference type="NCBI Taxonomy" id="2825614"/>
    <lineage>
        <taxon>Viruses</taxon>
        <taxon>Duplodnaviria</taxon>
        <taxon>Heunggongvirae</taxon>
        <taxon>Uroviricota</taxon>
        <taxon>Caudoviricetes</taxon>
    </lineage>
</organism>
<sequence length="92" mass="10800">MLHMDTGYGESSRRAHDGAILGLGHQLCDQQTRERIDTGYSMLKQEGATPSARFGACHSKNIRYHLNVVFQFTLEYYFFEVIRNELYFWIFD</sequence>
<reference evidence="1" key="1">
    <citation type="journal article" date="2021" name="Proc. Natl. Acad. Sci. U.S.A.">
        <title>A Catalog of Tens of Thousands of Viruses from Human Metagenomes Reveals Hidden Associations with Chronic Diseases.</title>
        <authorList>
            <person name="Tisza M.J."/>
            <person name="Buck C.B."/>
        </authorList>
    </citation>
    <scope>NUCLEOTIDE SEQUENCE</scope>
    <source>
        <strain evidence="1">CthHz3</strain>
    </source>
</reference>
<evidence type="ECO:0000313" key="1">
    <source>
        <dbReference type="EMBL" id="DAF99559.1"/>
    </source>
</evidence>